<name>A0A1Y2FDC3_PROLT</name>
<dbReference type="RefSeq" id="XP_040725057.1">
    <property type="nucleotide sequence ID" value="XM_040870534.1"/>
</dbReference>
<evidence type="ECO:0000313" key="3">
    <source>
        <dbReference type="Proteomes" id="UP000193685"/>
    </source>
</evidence>
<organism evidence="2 3">
    <name type="scientific">Protomyces lactucae-debilis</name>
    <dbReference type="NCBI Taxonomy" id="2754530"/>
    <lineage>
        <taxon>Eukaryota</taxon>
        <taxon>Fungi</taxon>
        <taxon>Dikarya</taxon>
        <taxon>Ascomycota</taxon>
        <taxon>Taphrinomycotina</taxon>
        <taxon>Taphrinomycetes</taxon>
        <taxon>Taphrinales</taxon>
        <taxon>Protomycetaceae</taxon>
        <taxon>Protomyces</taxon>
    </lineage>
</organism>
<feature type="signal peptide" evidence="1">
    <location>
        <begin position="1"/>
        <end position="21"/>
    </location>
</feature>
<accession>A0A1Y2FDC3</accession>
<gene>
    <name evidence="2" type="ORF">BCR37DRAFT_387418</name>
</gene>
<proteinExistence type="predicted"/>
<evidence type="ECO:0000256" key="1">
    <source>
        <dbReference type="SAM" id="SignalP"/>
    </source>
</evidence>
<reference evidence="2 3" key="1">
    <citation type="submission" date="2016-07" db="EMBL/GenBank/DDBJ databases">
        <title>Pervasive Adenine N6-methylation of Active Genes in Fungi.</title>
        <authorList>
            <consortium name="DOE Joint Genome Institute"/>
            <person name="Mondo S.J."/>
            <person name="Dannebaum R.O."/>
            <person name="Kuo R.C."/>
            <person name="Labutti K."/>
            <person name="Haridas S."/>
            <person name="Kuo A."/>
            <person name="Salamov A."/>
            <person name="Ahrendt S.R."/>
            <person name="Lipzen A."/>
            <person name="Sullivan W."/>
            <person name="Andreopoulos W.B."/>
            <person name="Clum A."/>
            <person name="Lindquist E."/>
            <person name="Daum C."/>
            <person name="Ramamoorthy G.K."/>
            <person name="Gryganskyi A."/>
            <person name="Culley D."/>
            <person name="Magnuson J.K."/>
            <person name="James T.Y."/>
            <person name="O'Malley M.A."/>
            <person name="Stajich J.E."/>
            <person name="Spatafora J.W."/>
            <person name="Visel A."/>
            <person name="Grigoriev I.V."/>
        </authorList>
    </citation>
    <scope>NUCLEOTIDE SEQUENCE [LARGE SCALE GENOMIC DNA]</scope>
    <source>
        <strain evidence="2 3">12-1054</strain>
    </source>
</reference>
<dbReference type="Proteomes" id="UP000193685">
    <property type="component" value="Unassembled WGS sequence"/>
</dbReference>
<keyword evidence="1" id="KW-0732">Signal</keyword>
<protein>
    <submittedName>
        <fullName evidence="2">Uncharacterized protein</fullName>
    </submittedName>
</protein>
<dbReference type="AlphaFoldDB" id="A0A1Y2FDC3"/>
<feature type="chain" id="PRO_5012033694" evidence="1">
    <location>
        <begin position="22"/>
        <end position="714"/>
    </location>
</feature>
<dbReference type="GeneID" id="63787133"/>
<comment type="caution">
    <text evidence="2">The sequence shown here is derived from an EMBL/GenBank/DDBJ whole genome shotgun (WGS) entry which is preliminary data.</text>
</comment>
<sequence length="714" mass="80873">MIVLSTIFVLLCLFRQSVVMSEDGQIIGAEGLSGIYTYRHQTLCGRHNLKSPPREFTGPKSPKLTYYLLNKDGTISLVASTIDVSEETAVLPAALFCVQSFTAELHRKLGEFICVTDPNDWGDDCVKTHCIVEESPGQITFDCDVGVKKGNYLDAKCENGRLTSPIESPGRRRTISYYMYNNPKEFRFNGKHTGAPRTDSEARAFQSLLCVQGPASDRRNDAPHEHWVCVREMTQWPACITHYCQFEEEQDLSQEYVYVARCGRTAAGALSKTCYEGRYLPALPKQRTITGPFNYFMPGQGRGYVVYPDDKRTPLPGFLYCLLGPLPSEVNTKPKFHWVCREDPNAWDKCVGTVCTFKHVGKAIQVECRNVRQLQRGNLINPHCDSGRMVVPALHTDLDTFKYAIYNEDNIYQVNADSEDLSYQSLLCVLGPYPGKPHWGAHSLWVCTYDPKVWPTCIDHHCRFVRQYKFLSVFNSYTLRVDCGYKTLEVLDPNCYQGRFHMPLASQFANTKTFDYWDFDFDGGKELKSLNAATATLPPYLWCVRGPVPGRPASDKDSVWNCVSDLERGFKACITSACQIQIVLNHKDEREFQYNCGTPTVDHRKNLIDSKCENDRIFVPSYSSPFDSFSFVVVWDDLNGTPTTDTKGVGKDGLIGYCVLISKNARPPRNQWFCVKNILDFPTALPCVKFVCSVHRINIYGKTRYRYSCGTAEG</sequence>
<dbReference type="EMBL" id="MCFI01000010">
    <property type="protein sequence ID" value="ORY81923.1"/>
    <property type="molecule type" value="Genomic_DNA"/>
</dbReference>
<evidence type="ECO:0000313" key="2">
    <source>
        <dbReference type="EMBL" id="ORY81923.1"/>
    </source>
</evidence>
<keyword evidence="3" id="KW-1185">Reference proteome</keyword>